<feature type="transmembrane region" description="Helical" evidence="1">
    <location>
        <begin position="143"/>
        <end position="162"/>
    </location>
</feature>
<dbReference type="InterPro" id="IPR012429">
    <property type="entry name" value="HGSNAT_cat"/>
</dbReference>
<keyword evidence="1" id="KW-0472">Membrane</keyword>
<evidence type="ECO:0000259" key="2">
    <source>
        <dbReference type="Pfam" id="PF07786"/>
    </source>
</evidence>
<feature type="transmembrane region" description="Helical" evidence="1">
    <location>
        <begin position="89"/>
        <end position="108"/>
    </location>
</feature>
<proteinExistence type="predicted"/>
<accession>A0A916JGN6</accession>
<feature type="transmembrane region" description="Helical" evidence="1">
    <location>
        <begin position="187"/>
        <end position="208"/>
    </location>
</feature>
<dbReference type="PANTHER" id="PTHR40407">
    <property type="entry name" value="MEMBRANE PROTEIN-LIKE PROTEIN"/>
    <property type="match status" value="1"/>
</dbReference>
<protein>
    <recommendedName>
        <fullName evidence="2">Heparan-alpha-glucosaminide N-acetyltransferase catalytic domain-containing protein</fullName>
    </recommendedName>
</protein>
<evidence type="ECO:0000313" key="4">
    <source>
        <dbReference type="Proteomes" id="UP000680038"/>
    </source>
</evidence>
<feature type="transmembrane region" description="Helical" evidence="1">
    <location>
        <begin position="306"/>
        <end position="326"/>
    </location>
</feature>
<dbReference type="AlphaFoldDB" id="A0A916JGN6"/>
<dbReference type="Pfam" id="PF07786">
    <property type="entry name" value="HGSNAT_cat"/>
    <property type="match status" value="1"/>
</dbReference>
<feature type="transmembrane region" description="Helical" evidence="1">
    <location>
        <begin position="346"/>
        <end position="368"/>
    </location>
</feature>
<feature type="domain" description="Heparan-alpha-glucosaminide N-acetyltransferase catalytic" evidence="2">
    <location>
        <begin position="8"/>
        <end position="217"/>
    </location>
</feature>
<dbReference type="EMBL" id="CAJRAF010000004">
    <property type="protein sequence ID" value="CAG5016945.1"/>
    <property type="molecule type" value="Genomic_DNA"/>
</dbReference>
<evidence type="ECO:0000256" key="1">
    <source>
        <dbReference type="SAM" id="Phobius"/>
    </source>
</evidence>
<dbReference type="RefSeq" id="WP_215242023.1">
    <property type="nucleotide sequence ID" value="NZ_CAJRAF010000004.1"/>
</dbReference>
<feature type="transmembrane region" description="Helical" evidence="1">
    <location>
        <begin position="220"/>
        <end position="238"/>
    </location>
</feature>
<comment type="caution">
    <text evidence="3">The sequence shown here is derived from an EMBL/GenBank/DDBJ whole genome shotgun (WGS) entry which is preliminary data.</text>
</comment>
<name>A0A916JGN6_9BACT</name>
<feature type="transmembrane region" description="Helical" evidence="1">
    <location>
        <begin position="120"/>
        <end position="138"/>
    </location>
</feature>
<dbReference type="Proteomes" id="UP000680038">
    <property type="component" value="Unassembled WGS sequence"/>
</dbReference>
<feature type="transmembrane region" description="Helical" evidence="1">
    <location>
        <begin position="266"/>
        <end position="285"/>
    </location>
</feature>
<dbReference type="PANTHER" id="PTHR40407:SF1">
    <property type="entry name" value="HEPARAN-ALPHA-GLUCOSAMINIDE N-ACETYLTRANSFERASE CATALYTIC DOMAIN-CONTAINING PROTEIN"/>
    <property type="match status" value="1"/>
</dbReference>
<reference evidence="3" key="1">
    <citation type="submission" date="2021-04" db="EMBL/GenBank/DDBJ databases">
        <authorList>
            <person name="Rodrigo-Torres L."/>
            <person name="Arahal R. D."/>
            <person name="Lucena T."/>
        </authorList>
    </citation>
    <scope>NUCLEOTIDE SEQUENCE</scope>
    <source>
        <strain evidence="3">CECT 9275</strain>
    </source>
</reference>
<keyword evidence="1" id="KW-1133">Transmembrane helix</keyword>
<sequence length="387" mass="44517">MATLIKSRVTSIDLLKGIVMVMMALDHTRDYFYQSSTLSGVTDPAHATWAVYLTRWVTHLCAPTFSFLAGISAYLSGKRKTKAELSGFLVKRGLWLVLMELTIINYAWYLNVWYNNIDLAVIWVLGISMLFLAGFVYLPRNVILLISCVLIFGHNLLDNVHFERSLGWSILHEFSSFQISDTRTINVVYPILPWIAVMALGYCFGRLYDQDIQSDSRKKLFSSLGLAAVTLFVFIRWANSYGDPAPWVRFETTGQTLMSFFNVTKYPPSLLYLLVTLSCAFLFMANSEKWSGKAVDFFIVFGRVPFFYYILHLYTIRLLSMVVAGLTGHGWDLMVQTTFDVDLKTFGFNLGVVYLIWIGIILALYPVCKKFDRYKQSHREKWWLSYL</sequence>
<keyword evidence="1" id="KW-0812">Transmembrane</keyword>
<organism evidence="3 4">
    <name type="scientific">Dyadobacter helix</name>
    <dbReference type="NCBI Taxonomy" id="2822344"/>
    <lineage>
        <taxon>Bacteria</taxon>
        <taxon>Pseudomonadati</taxon>
        <taxon>Bacteroidota</taxon>
        <taxon>Cytophagia</taxon>
        <taxon>Cytophagales</taxon>
        <taxon>Spirosomataceae</taxon>
        <taxon>Dyadobacter</taxon>
    </lineage>
</organism>
<evidence type="ECO:0000313" key="3">
    <source>
        <dbReference type="EMBL" id="CAG5016945.1"/>
    </source>
</evidence>
<keyword evidence="4" id="KW-1185">Reference proteome</keyword>
<gene>
    <name evidence="3" type="ORF">DYBT9275_05669</name>
</gene>